<dbReference type="Proteomes" id="UP000182840">
    <property type="component" value="Chromosome"/>
</dbReference>
<dbReference type="AlphaFoldDB" id="A0A1L3SMZ2"/>
<evidence type="ECO:0000313" key="1">
    <source>
        <dbReference type="EMBL" id="APH70682.1"/>
    </source>
</evidence>
<protein>
    <submittedName>
        <fullName evidence="1">Uncharacterized protein</fullName>
    </submittedName>
</protein>
<keyword evidence="2" id="KW-1185">Reference proteome</keyword>
<proteinExistence type="predicted"/>
<dbReference type="RefSeq" id="WP_072602091.1">
    <property type="nucleotide sequence ID" value="NZ_CP018171.1"/>
</dbReference>
<reference evidence="2" key="1">
    <citation type="submission" date="2016-11" db="EMBL/GenBank/DDBJ databases">
        <title>Mesorhizobium oceanicum sp. nov., isolated from deep seawater in South China Sea.</title>
        <authorList>
            <person name="Fu G.-Y."/>
        </authorList>
    </citation>
    <scope>NUCLEOTIDE SEQUENCE [LARGE SCALE GENOMIC DNA]</scope>
    <source>
        <strain evidence="2">B7</strain>
    </source>
</reference>
<sequence>MPRAWHAGKLQSREISDADLEAAFDAVPLKLRPKTIAYLREAAVTERPLSRAVPTAAELARDVTSIDWPGIVSDRIGH</sequence>
<dbReference type="KEGG" id="meso:BSQ44_04230"/>
<dbReference type="STRING" id="1670800.BSQ44_04230"/>
<dbReference type="EMBL" id="CP018171">
    <property type="protein sequence ID" value="APH70682.1"/>
    <property type="molecule type" value="Genomic_DNA"/>
</dbReference>
<accession>A0A1L3SMZ2</accession>
<organism evidence="1 2">
    <name type="scientific">Aquibium oceanicum</name>
    <dbReference type="NCBI Taxonomy" id="1670800"/>
    <lineage>
        <taxon>Bacteria</taxon>
        <taxon>Pseudomonadati</taxon>
        <taxon>Pseudomonadota</taxon>
        <taxon>Alphaproteobacteria</taxon>
        <taxon>Hyphomicrobiales</taxon>
        <taxon>Phyllobacteriaceae</taxon>
        <taxon>Aquibium</taxon>
    </lineage>
</organism>
<gene>
    <name evidence="1" type="ORF">BSQ44_04230</name>
</gene>
<evidence type="ECO:0000313" key="2">
    <source>
        <dbReference type="Proteomes" id="UP000182840"/>
    </source>
</evidence>
<name>A0A1L3SMZ2_9HYPH</name>